<dbReference type="Pfam" id="PF01555">
    <property type="entry name" value="N6_N4_Mtase"/>
    <property type="match status" value="1"/>
</dbReference>
<accession>A0AB39TM21</accession>
<comment type="catalytic activity">
    <reaction evidence="7">
        <text>a 2'-deoxycytidine in DNA + S-adenosyl-L-methionine = an N(4)-methyl-2'-deoxycytidine in DNA + S-adenosyl-L-homocysteine + H(+)</text>
        <dbReference type="Rhea" id="RHEA:16857"/>
        <dbReference type="Rhea" id="RHEA-COMP:11369"/>
        <dbReference type="Rhea" id="RHEA-COMP:13674"/>
        <dbReference type="ChEBI" id="CHEBI:15378"/>
        <dbReference type="ChEBI" id="CHEBI:57856"/>
        <dbReference type="ChEBI" id="CHEBI:59789"/>
        <dbReference type="ChEBI" id="CHEBI:85452"/>
        <dbReference type="ChEBI" id="CHEBI:137933"/>
        <dbReference type="EC" id="2.1.1.113"/>
    </reaction>
</comment>
<dbReference type="GO" id="GO:0032259">
    <property type="term" value="P:methylation"/>
    <property type="evidence" value="ECO:0007669"/>
    <property type="project" value="UniProtKB-KW"/>
</dbReference>
<dbReference type="AlphaFoldDB" id="A0AB39TM21"/>
<feature type="domain" description="DNA methylase N-4/N-6" evidence="10">
    <location>
        <begin position="58"/>
        <end position="294"/>
    </location>
</feature>
<proteinExistence type="inferred from homology"/>
<evidence type="ECO:0000256" key="8">
    <source>
        <dbReference type="RuleBase" id="RU362026"/>
    </source>
</evidence>
<gene>
    <name evidence="11" type="ORF">AB2U05_17980</name>
</gene>
<protein>
    <recommendedName>
        <fullName evidence="8">Methyltransferase</fullName>
        <ecNumber evidence="8">2.1.1.-</ecNumber>
    </recommendedName>
</protein>
<evidence type="ECO:0000256" key="9">
    <source>
        <dbReference type="SAM" id="MobiDB-lite"/>
    </source>
</evidence>
<dbReference type="GO" id="GO:0003677">
    <property type="term" value="F:DNA binding"/>
    <property type="evidence" value="ECO:0007669"/>
    <property type="project" value="UniProtKB-KW"/>
</dbReference>
<name>A0AB39TM21_9ACTN</name>
<dbReference type="REBASE" id="858795">
    <property type="entry name" value="M.SspsY1ORF17980P"/>
</dbReference>
<dbReference type="InterPro" id="IPR001091">
    <property type="entry name" value="RM_Methyltransferase"/>
</dbReference>
<evidence type="ECO:0000256" key="1">
    <source>
        <dbReference type="ARBA" id="ARBA00010203"/>
    </source>
</evidence>
<sequence length="333" mass="36614">MAARTKTSKAEPRPKAEIWADENVPAARGAGSAPDGSFWRVHEGDNRKILQDLPAESVDCVITSPPYYWQRDYGVDGQFGMEATIDGFVTNLRETFEGLRHVLSKDGTVWLNLGDTYYSAKGKPHGNDAKHRSRRLPGLRAVDGPGLGLPRKSLIGIPWRVALALQEDGWTLRSAIIWTRRTSLPEPTAKDRPHRQYEHVFLFSKGPRYFFNRDGLDGAEDVWTIEPDRKSLGRGTHYAPYPRDLVRRCIAAGCPEGGVTLDPFLGGGTTMDVSLEMGRSSVGIELNPAFCDLVIGHMPGAAARPRTAGPEDTPQPDELDLHPTLPGLTDLAP</sequence>
<evidence type="ECO:0000256" key="3">
    <source>
        <dbReference type="ARBA" id="ARBA00022679"/>
    </source>
</evidence>
<keyword evidence="2" id="KW-0489">Methyltransferase</keyword>
<evidence type="ECO:0000256" key="6">
    <source>
        <dbReference type="ARBA" id="ARBA00023125"/>
    </source>
</evidence>
<feature type="compositionally biased region" description="Low complexity" evidence="9">
    <location>
        <begin position="301"/>
        <end position="310"/>
    </location>
</feature>
<evidence type="ECO:0000259" key="10">
    <source>
        <dbReference type="Pfam" id="PF01555"/>
    </source>
</evidence>
<dbReference type="PROSITE" id="PS00093">
    <property type="entry name" value="N4_MTASE"/>
    <property type="match status" value="1"/>
</dbReference>
<reference evidence="11" key="1">
    <citation type="submission" date="2024-07" db="EMBL/GenBank/DDBJ databases">
        <authorList>
            <person name="Yu S.T."/>
        </authorList>
    </citation>
    <scope>NUCLEOTIDE SEQUENCE</scope>
    <source>
        <strain evidence="11">Y1</strain>
    </source>
</reference>
<keyword evidence="3" id="KW-0808">Transferase</keyword>
<dbReference type="InterPro" id="IPR002941">
    <property type="entry name" value="DNA_methylase_N4/N6"/>
</dbReference>
<organism evidence="11">
    <name type="scientific">Streptomyces sp. Y1</name>
    <dbReference type="NCBI Taxonomy" id="3238634"/>
    <lineage>
        <taxon>Bacteria</taxon>
        <taxon>Bacillati</taxon>
        <taxon>Actinomycetota</taxon>
        <taxon>Actinomycetes</taxon>
        <taxon>Kitasatosporales</taxon>
        <taxon>Streptomycetaceae</taxon>
        <taxon>Streptomyces</taxon>
    </lineage>
</organism>
<dbReference type="PRINTS" id="PR00508">
    <property type="entry name" value="S21N4MTFRASE"/>
</dbReference>
<evidence type="ECO:0000256" key="7">
    <source>
        <dbReference type="ARBA" id="ARBA00049120"/>
    </source>
</evidence>
<dbReference type="EC" id="2.1.1.-" evidence="8"/>
<dbReference type="InterPro" id="IPR017985">
    <property type="entry name" value="MeTrfase_CN4_CS"/>
</dbReference>
<dbReference type="SUPFAM" id="SSF53335">
    <property type="entry name" value="S-adenosyl-L-methionine-dependent methyltransferases"/>
    <property type="match status" value="1"/>
</dbReference>
<dbReference type="Gene3D" id="3.40.50.150">
    <property type="entry name" value="Vaccinia Virus protein VP39"/>
    <property type="match status" value="1"/>
</dbReference>
<dbReference type="RefSeq" id="WP_369183718.1">
    <property type="nucleotide sequence ID" value="NZ_CP163445.1"/>
</dbReference>
<keyword evidence="5" id="KW-0680">Restriction system</keyword>
<comment type="similarity">
    <text evidence="1">Belongs to the N(4)/N(6)-methyltransferase family. N(4) subfamily.</text>
</comment>
<keyword evidence="6" id="KW-0238">DNA-binding</keyword>
<dbReference type="GO" id="GO:0009307">
    <property type="term" value="P:DNA restriction-modification system"/>
    <property type="evidence" value="ECO:0007669"/>
    <property type="project" value="UniProtKB-KW"/>
</dbReference>
<keyword evidence="4" id="KW-0949">S-adenosyl-L-methionine</keyword>
<evidence type="ECO:0000256" key="5">
    <source>
        <dbReference type="ARBA" id="ARBA00022747"/>
    </source>
</evidence>
<dbReference type="GO" id="GO:0015667">
    <property type="term" value="F:site-specific DNA-methyltransferase (cytosine-N4-specific) activity"/>
    <property type="evidence" value="ECO:0007669"/>
    <property type="project" value="UniProtKB-EC"/>
</dbReference>
<dbReference type="EMBL" id="CP163445">
    <property type="protein sequence ID" value="XDQ80210.1"/>
    <property type="molecule type" value="Genomic_DNA"/>
</dbReference>
<evidence type="ECO:0000313" key="11">
    <source>
        <dbReference type="EMBL" id="XDQ80210.1"/>
    </source>
</evidence>
<evidence type="ECO:0000256" key="4">
    <source>
        <dbReference type="ARBA" id="ARBA00022691"/>
    </source>
</evidence>
<dbReference type="InterPro" id="IPR029063">
    <property type="entry name" value="SAM-dependent_MTases_sf"/>
</dbReference>
<evidence type="ECO:0000256" key="2">
    <source>
        <dbReference type="ARBA" id="ARBA00022603"/>
    </source>
</evidence>
<feature type="region of interest" description="Disordered" evidence="9">
    <location>
        <begin position="301"/>
        <end position="333"/>
    </location>
</feature>
<dbReference type="GO" id="GO:0008170">
    <property type="term" value="F:N-methyltransferase activity"/>
    <property type="evidence" value="ECO:0007669"/>
    <property type="project" value="InterPro"/>
</dbReference>